<evidence type="ECO:0000313" key="8">
    <source>
        <dbReference type="Proteomes" id="UP001152607"/>
    </source>
</evidence>
<dbReference type="SMART" id="SM00490">
    <property type="entry name" value="HELICc"/>
    <property type="match status" value="1"/>
</dbReference>
<dbReference type="GO" id="GO:0005737">
    <property type="term" value="C:cytoplasm"/>
    <property type="evidence" value="ECO:0007669"/>
    <property type="project" value="TreeGrafter"/>
</dbReference>
<dbReference type="InterPro" id="IPR001650">
    <property type="entry name" value="Helicase_C-like"/>
</dbReference>
<feature type="domain" description="Helicase ATP-binding" evidence="5">
    <location>
        <begin position="434"/>
        <end position="621"/>
    </location>
</feature>
<reference evidence="7" key="1">
    <citation type="submission" date="2023-01" db="EMBL/GenBank/DDBJ databases">
        <authorList>
            <person name="Van Ghelder C."/>
            <person name="Rancurel C."/>
        </authorList>
    </citation>
    <scope>NUCLEOTIDE SEQUENCE</scope>
    <source>
        <strain evidence="7">CNCM I-4278</strain>
    </source>
</reference>
<feature type="compositionally biased region" description="Polar residues" evidence="4">
    <location>
        <begin position="18"/>
        <end position="38"/>
    </location>
</feature>
<evidence type="ECO:0000313" key="7">
    <source>
        <dbReference type="EMBL" id="CAI6233340.1"/>
    </source>
</evidence>
<dbReference type="PANTHER" id="PTHR45626:SF16">
    <property type="entry name" value="ATP-DEPENDENT HELICASE ULS1"/>
    <property type="match status" value="1"/>
</dbReference>
<evidence type="ECO:0000256" key="3">
    <source>
        <dbReference type="ARBA" id="ARBA00022840"/>
    </source>
</evidence>
<dbReference type="CDD" id="cd18793">
    <property type="entry name" value="SF2_C_SNF"/>
    <property type="match status" value="1"/>
</dbReference>
<dbReference type="GO" id="GO:0016787">
    <property type="term" value="F:hydrolase activity"/>
    <property type="evidence" value="ECO:0007669"/>
    <property type="project" value="UniProtKB-KW"/>
</dbReference>
<feature type="compositionally biased region" description="Basic and acidic residues" evidence="4">
    <location>
        <begin position="57"/>
        <end position="67"/>
    </location>
</feature>
<dbReference type="Pfam" id="PF00176">
    <property type="entry name" value="SNF2-rel_dom"/>
    <property type="match status" value="1"/>
</dbReference>
<dbReference type="EMBL" id="CAOQHR010000001">
    <property type="protein sequence ID" value="CAI6233340.1"/>
    <property type="molecule type" value="Genomic_DNA"/>
</dbReference>
<feature type="region of interest" description="Disordered" evidence="4">
    <location>
        <begin position="1"/>
        <end position="72"/>
    </location>
</feature>
<dbReference type="InterPro" id="IPR050628">
    <property type="entry name" value="SNF2_RAD54_helicase_TF"/>
</dbReference>
<dbReference type="Gene3D" id="3.40.50.10810">
    <property type="entry name" value="Tandem AAA-ATPase domain"/>
    <property type="match status" value="1"/>
</dbReference>
<dbReference type="PROSITE" id="PS51192">
    <property type="entry name" value="HELICASE_ATP_BIND_1"/>
    <property type="match status" value="1"/>
</dbReference>
<keyword evidence="2" id="KW-0378">Hydrolase</keyword>
<evidence type="ECO:0000256" key="2">
    <source>
        <dbReference type="ARBA" id="ARBA00022801"/>
    </source>
</evidence>
<dbReference type="Gene3D" id="3.40.50.300">
    <property type="entry name" value="P-loop containing nucleotide triphosphate hydrolases"/>
    <property type="match status" value="1"/>
</dbReference>
<comment type="caution">
    <text evidence="7">The sequence shown here is derived from an EMBL/GenBank/DDBJ whole genome shotgun (WGS) entry which is preliminary data.</text>
</comment>
<gene>
    <name evidence="7" type="ORF">PDIGIT_LOCUS302</name>
</gene>
<keyword evidence="1" id="KW-0547">Nucleotide-binding</keyword>
<dbReference type="CDD" id="cd18008">
    <property type="entry name" value="DEXDc_SHPRH-like"/>
    <property type="match status" value="1"/>
</dbReference>
<feature type="domain" description="Helicase C-terminal" evidence="6">
    <location>
        <begin position="900"/>
        <end position="1052"/>
    </location>
</feature>
<dbReference type="InterPro" id="IPR000330">
    <property type="entry name" value="SNF2_N"/>
</dbReference>
<dbReference type="Pfam" id="PF00271">
    <property type="entry name" value="Helicase_C"/>
    <property type="match status" value="1"/>
</dbReference>
<accession>A0A9W4U136</accession>
<dbReference type="OrthoDB" id="448448at2759"/>
<dbReference type="InterPro" id="IPR014001">
    <property type="entry name" value="Helicase_ATP-bd"/>
</dbReference>
<dbReference type="GO" id="GO:0005634">
    <property type="term" value="C:nucleus"/>
    <property type="evidence" value="ECO:0007669"/>
    <property type="project" value="TreeGrafter"/>
</dbReference>
<dbReference type="InterPro" id="IPR049730">
    <property type="entry name" value="SNF2/RAD54-like_C"/>
</dbReference>
<dbReference type="GO" id="GO:0005524">
    <property type="term" value="F:ATP binding"/>
    <property type="evidence" value="ECO:0007669"/>
    <property type="project" value="UniProtKB-KW"/>
</dbReference>
<dbReference type="PANTHER" id="PTHR45626">
    <property type="entry name" value="TRANSCRIPTION TERMINATION FACTOR 2-RELATED"/>
    <property type="match status" value="1"/>
</dbReference>
<sequence length="1069" mass="119883">MDPAALLDPRGARRRAQKQQNSLPVPTTAQQLPSQPRQQYAFDPRALLNPKRPAGAHADRGREDATEHGSGQFNLVERIHNVAERTASPAKRPRVDDPNEQNKKIQIRNGGSGGALDLTQKQGSSNVSASGPAAAIDLTMSDDEDNEVQVVQDNSNQVICIGCPKNLYVQTHVVPYPDPKKYSGNTGHRGRIKVSLRQAAAVGLATDNVIMVVDPTNREFGRIDRISAKWLAPLINSARSTGLKWMVWTTPRNRNQDDGLPGSPSSALIGLTMQLYCPRKVAQDIGRNFVHYKVALVPPSFDKDSYDYYNPITHEHVPADTGHVGFQTHAYHAHQASAAGSGNYVMRSVEEIRNDVQDVFDKMINSENIEVRKASPMIATKLYKHQEQALGFMWNKEQDFQDDDGEREGSLWKMKYKRTGEKYYFHVITGEEINHKPHVCRGGILADEMGLGKTLSILSLVADTDSLAAAKAFSKKAPPPRSGIANIVNSRATLLVCPLSTMYNWKDQLEKHFPVGKSLKWTNYHGKNRMQLSPHQLADHDVIITTYNMLQSDYQEKKAPLAYVHWFRIVLDEAHAIRNTSTKQSIAACNLAAERRWAVTGTPVQNRLEDLGALFRFLRLRPFDTGPGFNQQIITPFKNADVEIVSKLQLLVGSVTLRRVKKNVLEVEIPARKDSVVRLKFSPDEKRLHDWFESDSARKVNAVTSGEKLGGNSYARILTAITNLRLICAHGRDLLNEEALKLTDGMSYDNPIGIDEEGEIDMHPELNRSKAYDMLELLESTGGATCQYCAESIVDGSDDDEEEGGHQVMGWMTPCYQVVCIKHGKKLVDDLYKRQPNPDVAYCPFCDAPIRPVPYKLVRGDYENYLEERDRNRKNPKMARKMGGYTGPSTKTKALLEDLTMHKAWSTANPDEPPIKSVVFSSWTTHLDLIQLALDNHGFKYVRLDGRMSREARNRSLTNFDYDDSVHIILVSIGAGGLGLNLTKANKAFVMEPQFNPAAEAQAVDRVHRLGQTREVEIKRFIMDGSFEEKMLDLQRKKMALADLTMTREKGTKEQAAKQRLADLRSLFK</sequence>
<keyword evidence="8" id="KW-1185">Reference proteome</keyword>
<feature type="compositionally biased region" description="Basic and acidic residues" evidence="4">
    <location>
        <begin position="93"/>
        <end position="103"/>
    </location>
</feature>
<dbReference type="GO" id="GO:0000724">
    <property type="term" value="P:double-strand break repair via homologous recombination"/>
    <property type="evidence" value="ECO:0007669"/>
    <property type="project" value="TreeGrafter"/>
</dbReference>
<dbReference type="AlphaFoldDB" id="A0A9W4U136"/>
<dbReference type="PROSITE" id="PS51194">
    <property type="entry name" value="HELICASE_CTER"/>
    <property type="match status" value="1"/>
</dbReference>
<dbReference type="SMART" id="SM00487">
    <property type="entry name" value="DEXDc"/>
    <property type="match status" value="1"/>
</dbReference>
<dbReference type="GO" id="GO:0008094">
    <property type="term" value="F:ATP-dependent activity, acting on DNA"/>
    <property type="evidence" value="ECO:0007669"/>
    <property type="project" value="TreeGrafter"/>
</dbReference>
<feature type="compositionally biased region" description="Polar residues" evidence="4">
    <location>
        <begin position="119"/>
        <end position="129"/>
    </location>
</feature>
<evidence type="ECO:0000259" key="6">
    <source>
        <dbReference type="PROSITE" id="PS51194"/>
    </source>
</evidence>
<feature type="region of interest" description="Disordered" evidence="4">
    <location>
        <begin position="84"/>
        <end position="130"/>
    </location>
</feature>
<dbReference type="InterPro" id="IPR038718">
    <property type="entry name" value="SNF2-like_sf"/>
</dbReference>
<evidence type="ECO:0000256" key="1">
    <source>
        <dbReference type="ARBA" id="ARBA00022741"/>
    </source>
</evidence>
<organism evidence="7 8">
    <name type="scientific">Periconia digitata</name>
    <dbReference type="NCBI Taxonomy" id="1303443"/>
    <lineage>
        <taxon>Eukaryota</taxon>
        <taxon>Fungi</taxon>
        <taxon>Dikarya</taxon>
        <taxon>Ascomycota</taxon>
        <taxon>Pezizomycotina</taxon>
        <taxon>Dothideomycetes</taxon>
        <taxon>Pleosporomycetidae</taxon>
        <taxon>Pleosporales</taxon>
        <taxon>Massarineae</taxon>
        <taxon>Periconiaceae</taxon>
        <taxon>Periconia</taxon>
    </lineage>
</organism>
<protein>
    <submittedName>
        <fullName evidence="7">Uncharacterized protein</fullName>
    </submittedName>
</protein>
<dbReference type="SUPFAM" id="SSF52540">
    <property type="entry name" value="P-loop containing nucleoside triphosphate hydrolases"/>
    <property type="match status" value="2"/>
</dbReference>
<dbReference type="InterPro" id="IPR027417">
    <property type="entry name" value="P-loop_NTPase"/>
</dbReference>
<evidence type="ECO:0000256" key="4">
    <source>
        <dbReference type="SAM" id="MobiDB-lite"/>
    </source>
</evidence>
<keyword evidence="3" id="KW-0067">ATP-binding</keyword>
<dbReference type="Proteomes" id="UP001152607">
    <property type="component" value="Unassembled WGS sequence"/>
</dbReference>
<proteinExistence type="predicted"/>
<evidence type="ECO:0000259" key="5">
    <source>
        <dbReference type="PROSITE" id="PS51192"/>
    </source>
</evidence>
<name>A0A9W4U136_9PLEO</name>